<dbReference type="Proteomes" id="UP001153269">
    <property type="component" value="Unassembled WGS sequence"/>
</dbReference>
<dbReference type="AlphaFoldDB" id="A0A9N7TIW6"/>
<feature type="region of interest" description="Disordered" evidence="1">
    <location>
        <begin position="126"/>
        <end position="165"/>
    </location>
</feature>
<feature type="compositionally biased region" description="Basic and acidic residues" evidence="1">
    <location>
        <begin position="62"/>
        <end position="75"/>
    </location>
</feature>
<sequence length="165" mass="17531">MGKRFPHPLPLPSSSNLDKTVAPLALPATDEKLLLLCQTDEDTGSDKQPDPGFSFRLQQQTDRGKERRREGEREGSMSPSLSPACQSLITPCSEPVIKAESSPPHPHLLCNSTCVIAAPNLFSAASVGSQPASPIGLRGQTTGGSRVLANSVNDPSNTAHHQELD</sequence>
<evidence type="ECO:0000313" key="3">
    <source>
        <dbReference type="Proteomes" id="UP001153269"/>
    </source>
</evidence>
<evidence type="ECO:0000313" key="2">
    <source>
        <dbReference type="EMBL" id="CAB1413646.1"/>
    </source>
</evidence>
<comment type="caution">
    <text evidence="2">The sequence shown here is derived from an EMBL/GenBank/DDBJ whole genome shotgun (WGS) entry which is preliminary data.</text>
</comment>
<organism evidence="2 3">
    <name type="scientific">Pleuronectes platessa</name>
    <name type="common">European plaice</name>
    <dbReference type="NCBI Taxonomy" id="8262"/>
    <lineage>
        <taxon>Eukaryota</taxon>
        <taxon>Metazoa</taxon>
        <taxon>Chordata</taxon>
        <taxon>Craniata</taxon>
        <taxon>Vertebrata</taxon>
        <taxon>Euteleostomi</taxon>
        <taxon>Actinopterygii</taxon>
        <taxon>Neopterygii</taxon>
        <taxon>Teleostei</taxon>
        <taxon>Neoteleostei</taxon>
        <taxon>Acanthomorphata</taxon>
        <taxon>Carangaria</taxon>
        <taxon>Pleuronectiformes</taxon>
        <taxon>Pleuronectoidei</taxon>
        <taxon>Pleuronectidae</taxon>
        <taxon>Pleuronectes</taxon>
    </lineage>
</organism>
<protein>
    <submittedName>
        <fullName evidence="2">Uncharacterized protein</fullName>
    </submittedName>
</protein>
<keyword evidence="3" id="KW-1185">Reference proteome</keyword>
<feature type="compositionally biased region" description="Polar residues" evidence="1">
    <location>
        <begin position="77"/>
        <end position="87"/>
    </location>
</feature>
<feature type="compositionally biased region" description="Polar residues" evidence="1">
    <location>
        <begin position="139"/>
        <end position="159"/>
    </location>
</feature>
<reference evidence="2" key="1">
    <citation type="submission" date="2020-03" db="EMBL/GenBank/DDBJ databases">
        <authorList>
            <person name="Weist P."/>
        </authorList>
    </citation>
    <scope>NUCLEOTIDE SEQUENCE</scope>
</reference>
<dbReference type="EMBL" id="CADEAL010000063">
    <property type="protein sequence ID" value="CAB1413646.1"/>
    <property type="molecule type" value="Genomic_DNA"/>
</dbReference>
<feature type="region of interest" description="Disordered" evidence="1">
    <location>
        <begin position="37"/>
        <end position="87"/>
    </location>
</feature>
<accession>A0A9N7TIW6</accession>
<name>A0A9N7TIW6_PLEPL</name>
<proteinExistence type="predicted"/>
<gene>
    <name evidence="2" type="ORF">PLEPLA_LOCUS1347</name>
</gene>
<evidence type="ECO:0000256" key="1">
    <source>
        <dbReference type="SAM" id="MobiDB-lite"/>
    </source>
</evidence>
<feature type="region of interest" description="Disordered" evidence="1">
    <location>
        <begin position="1"/>
        <end position="23"/>
    </location>
</feature>